<dbReference type="EMBL" id="SOZE01000023">
    <property type="protein sequence ID" value="TFF35141.1"/>
    <property type="molecule type" value="Genomic_DNA"/>
</dbReference>
<evidence type="ECO:0000313" key="1">
    <source>
        <dbReference type="EMBL" id="TFF35141.1"/>
    </source>
</evidence>
<dbReference type="RefSeq" id="WP_133233857.1">
    <property type="nucleotide sequence ID" value="NZ_SOZE01000023.1"/>
</dbReference>
<keyword evidence="2" id="KW-1185">Reference proteome</keyword>
<reference evidence="1 2" key="1">
    <citation type="journal article" date="2017" name="Int. J. Syst. Evol. Microbiol.">
        <title>Mucilaginibacterpsychrotolerans sp. nov., isolated from peatlands.</title>
        <authorList>
            <person name="Deng Y."/>
            <person name="Shen L."/>
            <person name="Xu B."/>
            <person name="Liu Y."/>
            <person name="Gu Z."/>
            <person name="Liu H."/>
            <person name="Zhou Y."/>
        </authorList>
    </citation>
    <scope>NUCLEOTIDE SEQUENCE [LARGE SCALE GENOMIC DNA]</scope>
    <source>
        <strain evidence="1 2">NH7-4</strain>
    </source>
</reference>
<organism evidence="1 2">
    <name type="scientific">Mucilaginibacter psychrotolerans</name>
    <dbReference type="NCBI Taxonomy" id="1524096"/>
    <lineage>
        <taxon>Bacteria</taxon>
        <taxon>Pseudomonadati</taxon>
        <taxon>Bacteroidota</taxon>
        <taxon>Sphingobacteriia</taxon>
        <taxon>Sphingobacteriales</taxon>
        <taxon>Sphingobacteriaceae</taxon>
        <taxon>Mucilaginibacter</taxon>
    </lineage>
</organism>
<gene>
    <name evidence="1" type="ORF">E2R66_19445</name>
</gene>
<protein>
    <submittedName>
        <fullName evidence="1">Uncharacterized protein</fullName>
    </submittedName>
</protein>
<dbReference type="Proteomes" id="UP000297540">
    <property type="component" value="Unassembled WGS sequence"/>
</dbReference>
<evidence type="ECO:0000313" key="2">
    <source>
        <dbReference type="Proteomes" id="UP000297540"/>
    </source>
</evidence>
<dbReference type="AlphaFoldDB" id="A0A4Y8S907"/>
<sequence length="66" mass="7574">MIFLILGFLEAKDQANPLILKIMVQTKNPSNNRLNPENPLNPGSLYRYIPAVKRYSAKWLLAKPHL</sequence>
<name>A0A4Y8S907_9SPHI</name>
<comment type="caution">
    <text evidence="1">The sequence shown here is derived from an EMBL/GenBank/DDBJ whole genome shotgun (WGS) entry which is preliminary data.</text>
</comment>
<proteinExistence type="predicted"/>
<accession>A0A4Y8S907</accession>